<evidence type="ECO:0000256" key="2">
    <source>
        <dbReference type="ARBA" id="ARBA00022475"/>
    </source>
</evidence>
<sequence length="128" mass="13716">MPNEPSPDLYDASPGRRLLALVIDWTLAMAFAWAAFGTGFPPQTPGESFIVQGVFVVITGLTIGFLGVSLGKRLVRLAVVDVNGRPIGWWRGLVRTALLSLVIPAIIQRDGRGLHDLAVGSKVVRVGK</sequence>
<dbReference type="OrthoDB" id="5187110at2"/>
<dbReference type="Pfam" id="PF06271">
    <property type="entry name" value="RDD"/>
    <property type="match status" value="1"/>
</dbReference>
<feature type="domain" description="RDD" evidence="7">
    <location>
        <begin position="12"/>
        <end position="102"/>
    </location>
</feature>
<evidence type="ECO:0000256" key="5">
    <source>
        <dbReference type="ARBA" id="ARBA00023136"/>
    </source>
</evidence>
<reference evidence="8 9" key="1">
    <citation type="submission" date="2019-07" db="EMBL/GenBank/DDBJ databases">
        <authorList>
            <person name="Zhao L.H."/>
        </authorList>
    </citation>
    <scope>NUCLEOTIDE SEQUENCE [LARGE SCALE GENOMIC DNA]</scope>
    <source>
        <strain evidence="8 9">Co35</strain>
    </source>
</reference>
<dbReference type="AlphaFoldDB" id="A0A554RN27"/>
<dbReference type="RefSeq" id="WP_143914676.1">
    <property type="nucleotide sequence ID" value="NZ_VLNT01000022.1"/>
</dbReference>
<evidence type="ECO:0000256" key="6">
    <source>
        <dbReference type="SAM" id="Phobius"/>
    </source>
</evidence>
<comment type="subcellular location">
    <subcellularLocation>
        <location evidence="1">Cell membrane</location>
        <topology evidence="1">Multi-pass membrane protein</topology>
    </subcellularLocation>
</comment>
<dbReference type="EMBL" id="VLNT01000022">
    <property type="protein sequence ID" value="TSD55548.1"/>
    <property type="molecule type" value="Genomic_DNA"/>
</dbReference>
<evidence type="ECO:0000313" key="9">
    <source>
        <dbReference type="Proteomes" id="UP000316988"/>
    </source>
</evidence>
<accession>A0A554RN27</accession>
<comment type="caution">
    <text evidence="8">The sequence shown here is derived from an EMBL/GenBank/DDBJ whole genome shotgun (WGS) entry which is preliminary data.</text>
</comment>
<dbReference type="Proteomes" id="UP000316988">
    <property type="component" value="Unassembled WGS sequence"/>
</dbReference>
<dbReference type="InterPro" id="IPR010432">
    <property type="entry name" value="RDD"/>
</dbReference>
<evidence type="ECO:0000259" key="7">
    <source>
        <dbReference type="Pfam" id="PF06271"/>
    </source>
</evidence>
<evidence type="ECO:0000313" key="8">
    <source>
        <dbReference type="EMBL" id="TSD55548.1"/>
    </source>
</evidence>
<keyword evidence="4 6" id="KW-1133">Transmembrane helix</keyword>
<dbReference type="InterPro" id="IPR051791">
    <property type="entry name" value="Pra-immunoreactive"/>
</dbReference>
<evidence type="ECO:0000256" key="3">
    <source>
        <dbReference type="ARBA" id="ARBA00022692"/>
    </source>
</evidence>
<dbReference type="PANTHER" id="PTHR36115:SF6">
    <property type="entry name" value="PROLINE-RICH ANTIGEN HOMOLOG"/>
    <property type="match status" value="1"/>
</dbReference>
<keyword evidence="5 6" id="KW-0472">Membrane</keyword>
<evidence type="ECO:0000256" key="1">
    <source>
        <dbReference type="ARBA" id="ARBA00004651"/>
    </source>
</evidence>
<keyword evidence="3 6" id="KW-0812">Transmembrane</keyword>
<gene>
    <name evidence="8" type="ORF">FNM00_16690</name>
</gene>
<organism evidence="8 9">
    <name type="scientific">Aeromicrobium piscarium</name>
    <dbReference type="NCBI Taxonomy" id="2590901"/>
    <lineage>
        <taxon>Bacteria</taxon>
        <taxon>Bacillati</taxon>
        <taxon>Actinomycetota</taxon>
        <taxon>Actinomycetes</taxon>
        <taxon>Propionibacteriales</taxon>
        <taxon>Nocardioidaceae</taxon>
        <taxon>Aeromicrobium</taxon>
    </lineage>
</organism>
<evidence type="ECO:0000256" key="4">
    <source>
        <dbReference type="ARBA" id="ARBA00022989"/>
    </source>
</evidence>
<keyword evidence="9" id="KW-1185">Reference proteome</keyword>
<feature type="transmembrane region" description="Helical" evidence="6">
    <location>
        <begin position="49"/>
        <end position="68"/>
    </location>
</feature>
<dbReference type="PANTHER" id="PTHR36115">
    <property type="entry name" value="PROLINE-RICH ANTIGEN HOMOLOG-RELATED"/>
    <property type="match status" value="1"/>
</dbReference>
<proteinExistence type="predicted"/>
<feature type="transmembrane region" description="Helical" evidence="6">
    <location>
        <begin position="18"/>
        <end position="37"/>
    </location>
</feature>
<keyword evidence="2" id="KW-1003">Cell membrane</keyword>
<name>A0A554RN27_9ACTN</name>
<protein>
    <submittedName>
        <fullName evidence="8">RDD family protein</fullName>
    </submittedName>
</protein>
<dbReference type="GO" id="GO:0005886">
    <property type="term" value="C:plasma membrane"/>
    <property type="evidence" value="ECO:0007669"/>
    <property type="project" value="UniProtKB-SubCell"/>
</dbReference>